<dbReference type="AlphaFoldDB" id="A0AB35U3H4"/>
<organism evidence="8 9">
    <name type="scientific">Grylomicrobium aquisgranensis</name>
    <dbReference type="NCBI Taxonomy" id="2926318"/>
    <lineage>
        <taxon>Bacteria</taxon>
        <taxon>Bacillati</taxon>
        <taxon>Bacillota</taxon>
        <taxon>Erysipelotrichia</taxon>
        <taxon>Erysipelotrichales</taxon>
        <taxon>Erysipelotrichaceae</taxon>
        <taxon>Grylomicrobium</taxon>
    </lineage>
</organism>
<sequence>MIIKPYIKEFEKLGFGMFVHFGVYSLIGQGEWARKLGTMPHEQYDQLYHKFNPDPDWADHLAEVAKNAGCRYITLTTRHHDGFSLYDTKGLNDYDAMHACGRDLVQEFVNACHAYGLMPVFYHTLLDWKHPDYSTNFSRYLEYLRASVKLLCTNYGKIGGIWFDGMWDKRDADWEEDKLYHLIRTYQPEAMIINNTGLSHRGELGNIELDSVTFERGKPQPINMADSPKYIASEMNEVLCDHWGYAKDDLDYKPTGRIIEELAACRRYRSNFLLNIGPRGDGTLKPIDEAMFGIVGQWTAYFDEALHEPYPTKITIKDKPNDFILQNGSDYYLFCHHLPMLVDPNVGELQSALYEDKFPFKPAIRTVRWLDCNDPLPFTQKDGITTIKTNPFHYGHNLVVRVAKITTSSN</sequence>
<dbReference type="SUPFAM" id="SSF51445">
    <property type="entry name" value="(Trans)glycosidases"/>
    <property type="match status" value="1"/>
</dbReference>
<accession>A0AB35U3H4</accession>
<dbReference type="Pfam" id="PF01120">
    <property type="entry name" value="Alpha_L_fucos"/>
    <property type="match status" value="1"/>
</dbReference>
<feature type="domain" description="Glycoside hydrolase family 29 N-terminal" evidence="7">
    <location>
        <begin position="8"/>
        <end position="301"/>
    </location>
</feature>
<evidence type="ECO:0000313" key="8">
    <source>
        <dbReference type="EMBL" id="MDX8419380.1"/>
    </source>
</evidence>
<evidence type="ECO:0000256" key="4">
    <source>
        <dbReference type="ARBA" id="ARBA00022729"/>
    </source>
</evidence>
<comment type="similarity">
    <text evidence="2">Belongs to the glycosyl hydrolase 29 family.</text>
</comment>
<evidence type="ECO:0000256" key="6">
    <source>
        <dbReference type="ARBA" id="ARBA00023295"/>
    </source>
</evidence>
<keyword evidence="6" id="KW-0326">Glycosidase</keyword>
<dbReference type="PANTHER" id="PTHR10030">
    <property type="entry name" value="ALPHA-L-FUCOSIDASE"/>
    <property type="match status" value="1"/>
</dbReference>
<proteinExistence type="inferred from homology"/>
<evidence type="ECO:0000256" key="5">
    <source>
        <dbReference type="ARBA" id="ARBA00022801"/>
    </source>
</evidence>
<dbReference type="InterPro" id="IPR016286">
    <property type="entry name" value="FUC_metazoa-typ"/>
</dbReference>
<evidence type="ECO:0000256" key="3">
    <source>
        <dbReference type="ARBA" id="ARBA00012662"/>
    </source>
</evidence>
<keyword evidence="5" id="KW-0378">Hydrolase</keyword>
<dbReference type="GO" id="GO:0005764">
    <property type="term" value="C:lysosome"/>
    <property type="evidence" value="ECO:0007669"/>
    <property type="project" value="TreeGrafter"/>
</dbReference>
<reference evidence="8 9" key="1">
    <citation type="submission" date="2022-03" db="EMBL/GenBank/DDBJ databases">
        <title>Novel taxa within the pig intestine.</title>
        <authorList>
            <person name="Wylensek D."/>
            <person name="Bishof K."/>
            <person name="Afrizal A."/>
            <person name="Clavel T."/>
        </authorList>
    </citation>
    <scope>NUCLEOTIDE SEQUENCE [LARGE SCALE GENOMIC DNA]</scope>
    <source>
        <strain evidence="8 9">CLA-KB-P133</strain>
    </source>
</reference>
<gene>
    <name evidence="8" type="ORF">MOZ60_04640</name>
</gene>
<dbReference type="PIRSF" id="PIRSF001092">
    <property type="entry name" value="Alpha-L-fucosidase"/>
    <property type="match status" value="1"/>
</dbReference>
<dbReference type="GO" id="GO:0006004">
    <property type="term" value="P:fucose metabolic process"/>
    <property type="evidence" value="ECO:0007669"/>
    <property type="project" value="InterPro"/>
</dbReference>
<comment type="function">
    <text evidence="1">Alpha-L-fucosidase is responsible for hydrolyzing the alpha-1,6-linked fucose joined to the reducing-end N-acetylglucosamine of the carbohydrate moieties of glycoproteins.</text>
</comment>
<evidence type="ECO:0000259" key="7">
    <source>
        <dbReference type="Pfam" id="PF01120"/>
    </source>
</evidence>
<evidence type="ECO:0000256" key="2">
    <source>
        <dbReference type="ARBA" id="ARBA00007951"/>
    </source>
</evidence>
<keyword evidence="4" id="KW-0732">Signal</keyword>
<dbReference type="SMART" id="SM00812">
    <property type="entry name" value="Alpha_L_fucos"/>
    <property type="match status" value="1"/>
</dbReference>
<dbReference type="Gene3D" id="3.20.20.80">
    <property type="entry name" value="Glycosidases"/>
    <property type="match status" value="1"/>
</dbReference>
<evidence type="ECO:0000256" key="1">
    <source>
        <dbReference type="ARBA" id="ARBA00004071"/>
    </source>
</evidence>
<dbReference type="GO" id="GO:0004560">
    <property type="term" value="F:alpha-L-fucosidase activity"/>
    <property type="evidence" value="ECO:0007669"/>
    <property type="project" value="InterPro"/>
</dbReference>
<comment type="caution">
    <text evidence="8">The sequence shown here is derived from an EMBL/GenBank/DDBJ whole genome shotgun (WGS) entry which is preliminary data.</text>
</comment>
<dbReference type="InterPro" id="IPR017853">
    <property type="entry name" value="GH"/>
</dbReference>
<protein>
    <recommendedName>
        <fullName evidence="3">alpha-L-fucosidase</fullName>
        <ecNumber evidence="3">3.2.1.51</ecNumber>
    </recommendedName>
</protein>
<dbReference type="EMBL" id="JALBUR010000008">
    <property type="protein sequence ID" value="MDX8419380.1"/>
    <property type="molecule type" value="Genomic_DNA"/>
</dbReference>
<dbReference type="EC" id="3.2.1.51" evidence="3"/>
<evidence type="ECO:0000313" key="9">
    <source>
        <dbReference type="Proteomes" id="UP001286174"/>
    </source>
</evidence>
<keyword evidence="9" id="KW-1185">Reference proteome</keyword>
<name>A0AB35U3H4_9FIRM</name>
<dbReference type="Proteomes" id="UP001286174">
    <property type="component" value="Unassembled WGS sequence"/>
</dbReference>
<dbReference type="RefSeq" id="WP_370595823.1">
    <property type="nucleotide sequence ID" value="NZ_JALBUR010000008.1"/>
</dbReference>
<dbReference type="GO" id="GO:0016139">
    <property type="term" value="P:glycoside catabolic process"/>
    <property type="evidence" value="ECO:0007669"/>
    <property type="project" value="TreeGrafter"/>
</dbReference>
<dbReference type="InterPro" id="IPR057739">
    <property type="entry name" value="Glyco_hydro_29_N"/>
</dbReference>
<dbReference type="PRINTS" id="PR00741">
    <property type="entry name" value="GLHYDRLASE29"/>
</dbReference>
<dbReference type="PANTHER" id="PTHR10030:SF37">
    <property type="entry name" value="ALPHA-L-FUCOSIDASE-RELATED"/>
    <property type="match status" value="1"/>
</dbReference>
<dbReference type="InterPro" id="IPR000933">
    <property type="entry name" value="Glyco_hydro_29"/>
</dbReference>